<proteinExistence type="predicted"/>
<accession>A0A5N3P992</accession>
<dbReference type="AlphaFoldDB" id="A0A5N3P992"/>
<keyword evidence="2" id="KW-1185">Reference proteome</keyword>
<gene>
    <name evidence="1" type="ORF">FEZ63_14475</name>
</gene>
<dbReference type="EMBL" id="VCMV01000022">
    <property type="protein sequence ID" value="KAB0266287.1"/>
    <property type="molecule type" value="Genomic_DNA"/>
</dbReference>
<comment type="caution">
    <text evidence="1">The sequence shown here is derived from an EMBL/GenBank/DDBJ whole genome shotgun (WGS) entry which is preliminary data.</text>
</comment>
<evidence type="ECO:0000313" key="2">
    <source>
        <dbReference type="Proteomes" id="UP000325684"/>
    </source>
</evidence>
<evidence type="ECO:0000313" key="1">
    <source>
        <dbReference type="EMBL" id="KAB0266287.1"/>
    </source>
</evidence>
<organism evidence="1 2">
    <name type="scientific">Microvirga brassicacearum</name>
    <dbReference type="NCBI Taxonomy" id="2580413"/>
    <lineage>
        <taxon>Bacteria</taxon>
        <taxon>Pseudomonadati</taxon>
        <taxon>Pseudomonadota</taxon>
        <taxon>Alphaproteobacteria</taxon>
        <taxon>Hyphomicrobiales</taxon>
        <taxon>Methylobacteriaceae</taxon>
        <taxon>Microvirga</taxon>
    </lineage>
</organism>
<dbReference type="SUPFAM" id="SSF52540">
    <property type="entry name" value="P-loop containing nucleoside triphosphate hydrolases"/>
    <property type="match status" value="1"/>
</dbReference>
<reference evidence="1 2" key="1">
    <citation type="journal article" date="2019" name="Microorganisms">
        <title>Genome Insights into the Novel Species Microvirga brassicacearum, a Rapeseed Endophyte with Biotechnological Potential.</title>
        <authorList>
            <person name="Jimenez-Gomez A."/>
            <person name="Saati-Santamaria Z."/>
            <person name="Igual J.M."/>
            <person name="Rivas R."/>
            <person name="Mateos P.F."/>
            <person name="Garcia-Fraile P."/>
        </authorList>
    </citation>
    <scope>NUCLEOTIDE SEQUENCE [LARGE SCALE GENOMIC DNA]</scope>
    <source>
        <strain evidence="1 2">CDVBN77</strain>
    </source>
</reference>
<dbReference type="RefSeq" id="WP_150945653.1">
    <property type="nucleotide sequence ID" value="NZ_VCMV01000022.1"/>
</dbReference>
<dbReference type="Proteomes" id="UP000325684">
    <property type="component" value="Unassembled WGS sequence"/>
</dbReference>
<sequence>MTKFLLSSSKGGAGRSVTSLLLTWGLMLVGRRALLIEVMGSGGPPLFGNSPPRDINLTVINSHRDQEGAVKVMCALASNWEQFGPVVIDFPNWDPCEHGLSPLEYAFLIPIREGRLNLQAAAETYHDLVERSLELSADGCNARKNAAAWLVPVGNWRKDAATDGFDQRNRSHREKISVLPEWIPHLAPNELEQLLIGKRFSPSPKIKRIAISLAQAALRTAHTPPPQLLQLPRSSRMRRRVGKTTVRDSPA</sequence>
<evidence type="ECO:0008006" key="3">
    <source>
        <dbReference type="Google" id="ProtNLM"/>
    </source>
</evidence>
<name>A0A5N3P992_9HYPH</name>
<protein>
    <recommendedName>
        <fullName evidence="3">ParA family protein</fullName>
    </recommendedName>
</protein>
<dbReference type="InterPro" id="IPR027417">
    <property type="entry name" value="P-loop_NTPase"/>
</dbReference>